<sequence length="570" mass="66502">MSVMNIGASNRTYRQLMGNGLIYTVPRFQRDYSWTSTEWDDLWQDIEALFEEGGEQEHYMGYLVLQSRDSKNFDVIDGQQRLTTLSILVLAVLGNLQNLIDNGIESDPNQRRLDQLRSAFIGYLDPVTLIPKSKLYLNRNNNNLYQRYLVPLEPAPRRNLKATEHLMRKAYDWLYDQVKKRFASNQKGAELAQFIDSLSDKLFFTVITVNDELNAYKVFETLNARGVKLSSTDLLKNYLFSVVHSQGGDEHELREIEDQWERLVGVIGNESLPDFLRAYWNSKNRFVRHAELFKRVRERIAGKKAVFDLIRDVEQNAQVYAALPHAEDSLWNSEQAEYIKYLRMFNVRQLYPLLLAAHHKLQPGDFTGLLRACCIISFRYNVIGSLAANEQERVYNRVAVQLSSDEIRGLQQVLTALKPIYIADDKFRGDFTDKVMRTTQARNKRIVRYILFEIERHTSGSSYDFESDAYNIEHIMPESLQEAWDHIGDRDHEQFLYRLGNMTILNKTVNREIGNKGFNTKREAFAQSEFKITQRIASENNRWDPDRIVAHQKWLARQATAIWRIAQLSD</sequence>
<gene>
    <name evidence="3" type="ORF">IX84_02835</name>
</gene>
<keyword evidence="4" id="KW-1185">Reference proteome</keyword>
<evidence type="ECO:0008006" key="5">
    <source>
        <dbReference type="Google" id="ProtNLM"/>
    </source>
</evidence>
<dbReference type="Proteomes" id="UP000029736">
    <property type="component" value="Unassembled WGS sequence"/>
</dbReference>
<accession>A0A098SAX2</accession>
<dbReference type="InterPro" id="IPR004919">
    <property type="entry name" value="GmrSD_N"/>
</dbReference>
<feature type="domain" description="GmrSD restriction endonucleases C-terminal" evidence="2">
    <location>
        <begin position="423"/>
        <end position="557"/>
    </location>
</feature>
<dbReference type="EMBL" id="JPOS01000010">
    <property type="protein sequence ID" value="KGE89286.1"/>
    <property type="molecule type" value="Genomic_DNA"/>
</dbReference>
<dbReference type="Pfam" id="PF03235">
    <property type="entry name" value="GmrSD_N"/>
    <property type="match status" value="1"/>
</dbReference>
<feature type="domain" description="GmrSD restriction endonucleases N-terminal" evidence="1">
    <location>
        <begin position="15"/>
        <end position="240"/>
    </location>
</feature>
<dbReference type="STRING" id="1524460.IX84_02835"/>
<dbReference type="PANTHER" id="PTHR35149:SF2">
    <property type="entry name" value="DUF262 DOMAIN-CONTAINING PROTEIN"/>
    <property type="match status" value="1"/>
</dbReference>
<dbReference type="PANTHER" id="PTHR35149">
    <property type="entry name" value="SLL5132 PROTEIN"/>
    <property type="match status" value="1"/>
</dbReference>
<evidence type="ECO:0000313" key="3">
    <source>
        <dbReference type="EMBL" id="KGE89286.1"/>
    </source>
</evidence>
<evidence type="ECO:0000313" key="4">
    <source>
        <dbReference type="Proteomes" id="UP000029736"/>
    </source>
</evidence>
<organism evidence="3 4">
    <name type="scientific">Phaeodactylibacter xiamenensis</name>
    <dbReference type="NCBI Taxonomy" id="1524460"/>
    <lineage>
        <taxon>Bacteria</taxon>
        <taxon>Pseudomonadati</taxon>
        <taxon>Bacteroidota</taxon>
        <taxon>Saprospiria</taxon>
        <taxon>Saprospirales</taxon>
        <taxon>Haliscomenobacteraceae</taxon>
        <taxon>Phaeodactylibacter</taxon>
    </lineage>
</organism>
<comment type="caution">
    <text evidence="3">The sequence shown here is derived from an EMBL/GenBank/DDBJ whole genome shotgun (WGS) entry which is preliminary data.</text>
</comment>
<evidence type="ECO:0000259" key="1">
    <source>
        <dbReference type="Pfam" id="PF03235"/>
    </source>
</evidence>
<name>A0A098SAX2_9BACT</name>
<dbReference type="AlphaFoldDB" id="A0A098SAX2"/>
<dbReference type="Pfam" id="PF07510">
    <property type="entry name" value="GmrSD_C"/>
    <property type="match status" value="1"/>
</dbReference>
<proteinExistence type="predicted"/>
<protein>
    <recommendedName>
        <fullName evidence="5">DUF262 domain-containing protein</fullName>
    </recommendedName>
</protein>
<evidence type="ECO:0000259" key="2">
    <source>
        <dbReference type="Pfam" id="PF07510"/>
    </source>
</evidence>
<dbReference type="InterPro" id="IPR011089">
    <property type="entry name" value="GmrSD_C"/>
</dbReference>
<reference evidence="3 4" key="1">
    <citation type="journal article" date="2014" name="Int. J. Syst. Evol. Microbiol.">
        <title>Phaeodactylibacter xiamenensis gen. nov., sp. nov., a member of the family Saprospiraceae isolated from the marine alga Phaeodactylum tricornutum.</title>
        <authorList>
            <person name="Chen Z.Jr."/>
            <person name="Lei X."/>
            <person name="Lai Q."/>
            <person name="Li Y."/>
            <person name="Zhang B."/>
            <person name="Zhang J."/>
            <person name="Zhang H."/>
            <person name="Yang L."/>
            <person name="Zheng W."/>
            <person name="Tian Y."/>
            <person name="Yu Z."/>
            <person name="Xu H.Jr."/>
            <person name="Zheng T."/>
        </authorList>
    </citation>
    <scope>NUCLEOTIDE SEQUENCE [LARGE SCALE GENOMIC DNA]</scope>
    <source>
        <strain evidence="3 4">KD52</strain>
    </source>
</reference>
<dbReference type="OrthoDB" id="9798761at2"/>